<feature type="domain" description="Leucine-rich repeat-containing N-terminal plant-type" evidence="9">
    <location>
        <begin position="130"/>
        <end position="142"/>
    </location>
</feature>
<evidence type="ECO:0000256" key="4">
    <source>
        <dbReference type="ARBA" id="ARBA00022729"/>
    </source>
</evidence>
<organism evidence="10 11">
    <name type="scientific">Solanum commersonii</name>
    <name type="common">Commerson's wild potato</name>
    <name type="synonym">Commerson's nightshade</name>
    <dbReference type="NCBI Taxonomy" id="4109"/>
    <lineage>
        <taxon>Eukaryota</taxon>
        <taxon>Viridiplantae</taxon>
        <taxon>Streptophyta</taxon>
        <taxon>Embryophyta</taxon>
        <taxon>Tracheophyta</taxon>
        <taxon>Spermatophyta</taxon>
        <taxon>Magnoliopsida</taxon>
        <taxon>eudicotyledons</taxon>
        <taxon>Gunneridae</taxon>
        <taxon>Pentapetalae</taxon>
        <taxon>asterids</taxon>
        <taxon>lamiids</taxon>
        <taxon>Solanales</taxon>
        <taxon>Solanaceae</taxon>
        <taxon>Solanoideae</taxon>
        <taxon>Solaneae</taxon>
        <taxon>Solanum</taxon>
    </lineage>
</organism>
<dbReference type="Proteomes" id="UP000824120">
    <property type="component" value="Chromosome 1"/>
</dbReference>
<evidence type="ECO:0000313" key="10">
    <source>
        <dbReference type="EMBL" id="KAG5632164.1"/>
    </source>
</evidence>
<gene>
    <name evidence="10" type="ORF">H5410_003881</name>
</gene>
<evidence type="ECO:0000259" key="9">
    <source>
        <dbReference type="Pfam" id="PF08263"/>
    </source>
</evidence>
<keyword evidence="8" id="KW-0325">Glycoprotein</keyword>
<evidence type="ECO:0000256" key="1">
    <source>
        <dbReference type="ARBA" id="ARBA00004479"/>
    </source>
</evidence>
<evidence type="ECO:0000256" key="3">
    <source>
        <dbReference type="ARBA" id="ARBA00022692"/>
    </source>
</evidence>
<dbReference type="InterPro" id="IPR046956">
    <property type="entry name" value="RLP23-like"/>
</dbReference>
<evidence type="ECO:0000256" key="8">
    <source>
        <dbReference type="ARBA" id="ARBA00023180"/>
    </source>
</evidence>
<evidence type="ECO:0000313" key="11">
    <source>
        <dbReference type="Proteomes" id="UP000824120"/>
    </source>
</evidence>
<accession>A0A9J6B6H2</accession>
<dbReference type="PANTHER" id="PTHR48061">
    <property type="entry name" value="LEUCINE-RICH REPEAT RECEPTOR PROTEIN KINASE EMS1-LIKE-RELATED"/>
    <property type="match status" value="1"/>
</dbReference>
<dbReference type="InterPro" id="IPR013210">
    <property type="entry name" value="LRR_N_plant-typ"/>
</dbReference>
<feature type="domain" description="Leucine-rich repeat-containing N-terminal plant-type" evidence="9">
    <location>
        <begin position="91"/>
        <end position="105"/>
    </location>
</feature>
<keyword evidence="3" id="KW-0812">Transmembrane</keyword>
<dbReference type="PANTHER" id="PTHR48061:SF10">
    <property type="entry name" value="LEUCINE-RICH REPEAT-CONTAINING N-TERMINAL PLANT-TYPE DOMAIN-CONTAINING PROTEIN"/>
    <property type="match status" value="1"/>
</dbReference>
<sequence length="302" mass="35307">MELNEIIVANTISPLCFRLLEREVPERVNPSPSPTLSARESEWAKAEFVLHAATRCSRETELIRGKLLEREFTPLEQLFGFSSSLFHLCPKDQALVLLQFKNMFTITPYVSYCFYKTTYQNIESYPKMVTWNTSTDCCSWAGLQGKFHPNNSLFQLSTLKRLDLSRNDFSQLHISPKFSDLSSLRHLDLSDSNMSSPIPSEISHLSKLEGLAYWNKVRSLTLQQFAKCVWRRSSFKFFYYTRLNHERTQQDSNYLCEDSIMYSKIQVVTHHYQIFSNSQYLLLMQVQAQQKYLNALTQRMIP</sequence>
<dbReference type="OrthoDB" id="676979at2759"/>
<dbReference type="Pfam" id="PF08263">
    <property type="entry name" value="LRRNT_2"/>
    <property type="match status" value="2"/>
</dbReference>
<evidence type="ECO:0000256" key="6">
    <source>
        <dbReference type="ARBA" id="ARBA00022989"/>
    </source>
</evidence>
<keyword evidence="5" id="KW-0677">Repeat</keyword>
<name>A0A9J6B6H2_SOLCO</name>
<dbReference type="GO" id="GO:0016020">
    <property type="term" value="C:membrane"/>
    <property type="evidence" value="ECO:0007669"/>
    <property type="project" value="UniProtKB-SubCell"/>
</dbReference>
<keyword evidence="2" id="KW-0433">Leucine-rich repeat</keyword>
<dbReference type="SUPFAM" id="SSF52058">
    <property type="entry name" value="L domain-like"/>
    <property type="match status" value="1"/>
</dbReference>
<proteinExistence type="predicted"/>
<dbReference type="EMBL" id="JACXVP010000001">
    <property type="protein sequence ID" value="KAG5632164.1"/>
    <property type="molecule type" value="Genomic_DNA"/>
</dbReference>
<protein>
    <recommendedName>
        <fullName evidence="9">Leucine-rich repeat-containing N-terminal plant-type domain-containing protein</fullName>
    </recommendedName>
</protein>
<dbReference type="Gene3D" id="3.80.10.10">
    <property type="entry name" value="Ribonuclease Inhibitor"/>
    <property type="match status" value="1"/>
</dbReference>
<evidence type="ECO:0000256" key="2">
    <source>
        <dbReference type="ARBA" id="ARBA00022614"/>
    </source>
</evidence>
<keyword evidence="4" id="KW-0732">Signal</keyword>
<comment type="caution">
    <text evidence="10">The sequence shown here is derived from an EMBL/GenBank/DDBJ whole genome shotgun (WGS) entry which is preliminary data.</text>
</comment>
<dbReference type="Pfam" id="PF00560">
    <property type="entry name" value="LRR_1"/>
    <property type="match status" value="1"/>
</dbReference>
<reference evidence="10 11" key="1">
    <citation type="submission" date="2020-09" db="EMBL/GenBank/DDBJ databases">
        <title>De no assembly of potato wild relative species, Solanum commersonii.</title>
        <authorList>
            <person name="Cho K."/>
        </authorList>
    </citation>
    <scope>NUCLEOTIDE SEQUENCE [LARGE SCALE GENOMIC DNA]</scope>
    <source>
        <strain evidence="10">LZ3.2</strain>
        <tissue evidence="10">Leaf</tissue>
    </source>
</reference>
<comment type="subcellular location">
    <subcellularLocation>
        <location evidence="1">Membrane</location>
        <topology evidence="1">Single-pass type I membrane protein</topology>
    </subcellularLocation>
</comment>
<keyword evidence="6" id="KW-1133">Transmembrane helix</keyword>
<keyword evidence="11" id="KW-1185">Reference proteome</keyword>
<evidence type="ECO:0000256" key="7">
    <source>
        <dbReference type="ARBA" id="ARBA00023136"/>
    </source>
</evidence>
<dbReference type="InterPro" id="IPR032675">
    <property type="entry name" value="LRR_dom_sf"/>
</dbReference>
<dbReference type="GO" id="GO:0050832">
    <property type="term" value="P:defense response to fungus"/>
    <property type="evidence" value="ECO:0007669"/>
    <property type="project" value="UniProtKB-ARBA"/>
</dbReference>
<dbReference type="InterPro" id="IPR001611">
    <property type="entry name" value="Leu-rich_rpt"/>
</dbReference>
<keyword evidence="7" id="KW-0472">Membrane</keyword>
<dbReference type="AlphaFoldDB" id="A0A9J6B6H2"/>
<evidence type="ECO:0000256" key="5">
    <source>
        <dbReference type="ARBA" id="ARBA00022737"/>
    </source>
</evidence>